<gene>
    <name evidence="1" type="ORF">H0235_013326</name>
</gene>
<sequence>MEIAKRFPRESPAMLPEERTKRCPFEYHERTISCLQKQVFVSCRQFVDDLPPRWTGDETLQDDIPRKPVRLKLK</sequence>
<name>A0A834NK28_VESPE</name>
<dbReference type="EMBL" id="JACSDY010000013">
    <property type="protein sequence ID" value="KAF7410719.1"/>
    <property type="molecule type" value="Genomic_DNA"/>
</dbReference>
<organism evidence="1 2">
    <name type="scientific">Vespula pensylvanica</name>
    <name type="common">Western yellow jacket</name>
    <name type="synonym">Wasp</name>
    <dbReference type="NCBI Taxonomy" id="30213"/>
    <lineage>
        <taxon>Eukaryota</taxon>
        <taxon>Metazoa</taxon>
        <taxon>Ecdysozoa</taxon>
        <taxon>Arthropoda</taxon>
        <taxon>Hexapoda</taxon>
        <taxon>Insecta</taxon>
        <taxon>Pterygota</taxon>
        <taxon>Neoptera</taxon>
        <taxon>Endopterygota</taxon>
        <taxon>Hymenoptera</taxon>
        <taxon>Apocrita</taxon>
        <taxon>Aculeata</taxon>
        <taxon>Vespoidea</taxon>
        <taxon>Vespidae</taxon>
        <taxon>Vespinae</taxon>
        <taxon>Vespula</taxon>
    </lineage>
</organism>
<dbReference type="Proteomes" id="UP000600918">
    <property type="component" value="Unassembled WGS sequence"/>
</dbReference>
<evidence type="ECO:0000313" key="2">
    <source>
        <dbReference type="Proteomes" id="UP000600918"/>
    </source>
</evidence>
<accession>A0A834NK28</accession>
<dbReference type="AlphaFoldDB" id="A0A834NK28"/>
<reference evidence="1" key="1">
    <citation type="journal article" date="2020" name="G3 (Bethesda)">
        <title>High-Quality Assemblies for Three Invasive Social Wasps from the &lt;i&gt;Vespula&lt;/i&gt; Genus.</title>
        <authorList>
            <person name="Harrop T.W.R."/>
            <person name="Guhlin J."/>
            <person name="McLaughlin G.M."/>
            <person name="Permina E."/>
            <person name="Stockwell P."/>
            <person name="Gilligan J."/>
            <person name="Le Lec M.F."/>
            <person name="Gruber M.A.M."/>
            <person name="Quinn O."/>
            <person name="Lovegrove M."/>
            <person name="Duncan E.J."/>
            <person name="Remnant E.J."/>
            <person name="Van Eeckhoven J."/>
            <person name="Graham B."/>
            <person name="Knapp R.A."/>
            <person name="Langford K.W."/>
            <person name="Kronenberg Z."/>
            <person name="Press M.O."/>
            <person name="Eacker S.M."/>
            <person name="Wilson-Rankin E.E."/>
            <person name="Purcell J."/>
            <person name="Lester P.J."/>
            <person name="Dearden P.K."/>
        </authorList>
    </citation>
    <scope>NUCLEOTIDE SEQUENCE</scope>
    <source>
        <strain evidence="1">Volc-1</strain>
    </source>
</reference>
<evidence type="ECO:0000313" key="1">
    <source>
        <dbReference type="EMBL" id="KAF7410719.1"/>
    </source>
</evidence>
<comment type="caution">
    <text evidence="1">The sequence shown here is derived from an EMBL/GenBank/DDBJ whole genome shotgun (WGS) entry which is preliminary data.</text>
</comment>
<keyword evidence="2" id="KW-1185">Reference proteome</keyword>
<proteinExistence type="predicted"/>
<protein>
    <submittedName>
        <fullName evidence="1">Uncharacterized protein</fullName>
    </submittedName>
</protein>